<dbReference type="PROSITE" id="PS50110">
    <property type="entry name" value="RESPONSE_REGULATORY"/>
    <property type="match status" value="2"/>
</dbReference>
<keyword evidence="7" id="KW-1185">Reference proteome</keyword>
<dbReference type="AlphaFoldDB" id="B0CEL1"/>
<evidence type="ECO:0000256" key="2">
    <source>
        <dbReference type="PROSITE-ProRule" id="PRU00169"/>
    </source>
</evidence>
<dbReference type="KEGG" id="amr:AM1_1960"/>
<evidence type="ECO:0000313" key="7">
    <source>
        <dbReference type="Proteomes" id="UP000000268"/>
    </source>
</evidence>
<dbReference type="GO" id="GO:0005524">
    <property type="term" value="F:ATP binding"/>
    <property type="evidence" value="ECO:0007669"/>
    <property type="project" value="InterPro"/>
</dbReference>
<feature type="region of interest" description="Disordered" evidence="3">
    <location>
        <begin position="145"/>
        <end position="181"/>
    </location>
</feature>
<proteinExistence type="predicted"/>
<evidence type="ECO:0000259" key="4">
    <source>
        <dbReference type="PROSITE" id="PS50011"/>
    </source>
</evidence>
<dbReference type="PROSITE" id="PS50011">
    <property type="entry name" value="PROTEIN_KINASE_DOM"/>
    <property type="match status" value="1"/>
</dbReference>
<dbReference type="InterPro" id="IPR001789">
    <property type="entry name" value="Sig_transdc_resp-reg_receiver"/>
</dbReference>
<evidence type="ECO:0000256" key="1">
    <source>
        <dbReference type="ARBA" id="ARBA00022553"/>
    </source>
</evidence>
<dbReference type="CDD" id="cd17574">
    <property type="entry name" value="REC_OmpR"/>
    <property type="match status" value="1"/>
</dbReference>
<evidence type="ECO:0000256" key="3">
    <source>
        <dbReference type="SAM" id="MobiDB-lite"/>
    </source>
</evidence>
<evidence type="ECO:0000259" key="5">
    <source>
        <dbReference type="PROSITE" id="PS50110"/>
    </source>
</evidence>
<dbReference type="PANTHER" id="PTHR45339:SF3">
    <property type="entry name" value="HISTIDINE KINASE"/>
    <property type="match status" value="1"/>
</dbReference>
<accession>B0CEL1</accession>
<dbReference type="Gene3D" id="3.40.50.2300">
    <property type="match status" value="2"/>
</dbReference>
<dbReference type="SUPFAM" id="SSF56112">
    <property type="entry name" value="Protein kinase-like (PK-like)"/>
    <property type="match status" value="1"/>
</dbReference>
<keyword evidence="1 2" id="KW-0597">Phosphoprotein</keyword>
<dbReference type="eggNOG" id="COG0515">
    <property type="taxonomic scope" value="Bacteria"/>
</dbReference>
<dbReference type="SMART" id="SM00448">
    <property type="entry name" value="REC"/>
    <property type="match status" value="2"/>
</dbReference>
<dbReference type="InterPro" id="IPR011006">
    <property type="entry name" value="CheY-like_superfamily"/>
</dbReference>
<dbReference type="InterPro" id="IPR000719">
    <property type="entry name" value="Prot_kinase_dom"/>
</dbReference>
<feature type="domain" description="Response regulatory" evidence="5">
    <location>
        <begin position="1"/>
        <end position="104"/>
    </location>
</feature>
<gene>
    <name evidence="6" type="ordered locus">AM1_1960</name>
</gene>
<dbReference type="InterPro" id="IPR011009">
    <property type="entry name" value="Kinase-like_dom_sf"/>
</dbReference>
<dbReference type="STRING" id="329726.AM1_1960"/>
<dbReference type="EMBL" id="CP000828">
    <property type="protein sequence ID" value="ABW26977.1"/>
    <property type="molecule type" value="Genomic_DNA"/>
</dbReference>
<dbReference type="Pfam" id="PF00069">
    <property type="entry name" value="Pkinase"/>
    <property type="match status" value="1"/>
</dbReference>
<protein>
    <submittedName>
        <fullName evidence="6">Response regulator receiver domain protein, putative</fullName>
    </submittedName>
</protein>
<dbReference type="Gene3D" id="1.10.510.10">
    <property type="entry name" value="Transferase(Phosphotransferase) domain 1"/>
    <property type="match status" value="1"/>
</dbReference>
<feature type="compositionally biased region" description="Polar residues" evidence="3">
    <location>
        <begin position="145"/>
        <end position="157"/>
    </location>
</feature>
<reference evidence="6 7" key="1">
    <citation type="journal article" date="2008" name="Proc. Natl. Acad. Sci. U.S.A.">
        <title>Niche adaptation and genome expansion in the chlorophyll d-producing cyanobacterium Acaryochloris marina.</title>
        <authorList>
            <person name="Swingley W.D."/>
            <person name="Chen M."/>
            <person name="Cheung P.C."/>
            <person name="Conrad A.L."/>
            <person name="Dejesa L.C."/>
            <person name="Hao J."/>
            <person name="Honchak B.M."/>
            <person name="Karbach L.E."/>
            <person name="Kurdoglu A."/>
            <person name="Lahiri S."/>
            <person name="Mastrian S.D."/>
            <person name="Miyashita H."/>
            <person name="Page L."/>
            <person name="Ramakrishna P."/>
            <person name="Satoh S."/>
            <person name="Sattley W.M."/>
            <person name="Shimada Y."/>
            <person name="Taylor H.L."/>
            <person name="Tomo T."/>
            <person name="Tsuchiya T."/>
            <person name="Wang Z.T."/>
            <person name="Raymond J."/>
            <person name="Mimuro M."/>
            <person name="Blankenship R.E."/>
            <person name="Touchman J.W."/>
        </authorList>
    </citation>
    <scope>NUCLEOTIDE SEQUENCE [LARGE SCALE GENOMIC DNA]</scope>
    <source>
        <strain evidence="7">MBIC 11017</strain>
    </source>
</reference>
<feature type="modified residue" description="4-aspartylphosphate" evidence="2">
    <location>
        <position position="233"/>
    </location>
</feature>
<feature type="modified residue" description="4-aspartylphosphate" evidence="2">
    <location>
        <position position="37"/>
    </location>
</feature>
<dbReference type="PANTHER" id="PTHR45339">
    <property type="entry name" value="HYBRID SIGNAL TRANSDUCTION HISTIDINE KINASE J"/>
    <property type="match status" value="1"/>
</dbReference>
<feature type="domain" description="Protein kinase" evidence="4">
    <location>
        <begin position="331"/>
        <end position="595"/>
    </location>
</feature>
<feature type="domain" description="Response regulatory" evidence="5">
    <location>
        <begin position="184"/>
        <end position="300"/>
    </location>
</feature>
<sequence>MLGRRLKRRGYDVVIAVDGGEGVTKALTEQPDLILMDMSLPVMNGWEATRTLKAGDQTATIPIIALTAHAMVGDREEALAAGCDDYDTKPVDLKRLLQKIETLLQKTQEPSAPSQPLEAVAKATPAPNAVATPDIPRSEQLVTATARTASADQQEVSGATPLVAATPRPSSPPPTSALEPTTPTLLVVDDVEANRDMLSRRLQRKGYEVALADSGEAALELMATTDIALVLLDIMMPGIGGIETLKRIRQIYSQEELPVIMATAKDASENVVEALELGANDYITKPIDLPVALARIQSHLKTREASVAARQQLLESTVTAAPQPSFWDDHFRLVEVISKHAFGQTVIAQDLQEPDTPLRIVHTFRLDTNNSEVLQSVQELFLAEMTTLKQLAPHVQCLPVLSFLQDSEVLYVVHEHVEGALLSKVLASKAPLNPRMTCKFADEVLTIVEILHQADLVHSHPHPDCFLQPNEKGKKLVLIDYGVVPRILSKLSLQYPQYQKLLQDQGDILAPEISYGTFKPETDQYVVGKIFLQALQLSAPGDDPELAELHQATAQIFAQMCHFNIQARYSTMYDANRAVRSHWHKLWKAELSKKL</sequence>
<dbReference type="SMART" id="SM00220">
    <property type="entry name" value="S_TKc"/>
    <property type="match status" value="1"/>
</dbReference>
<dbReference type="HOGENOM" id="CLU_458311_0_0_3"/>
<dbReference type="SUPFAM" id="SSF52172">
    <property type="entry name" value="CheY-like"/>
    <property type="match status" value="2"/>
</dbReference>
<dbReference type="GO" id="GO:0004672">
    <property type="term" value="F:protein kinase activity"/>
    <property type="evidence" value="ECO:0007669"/>
    <property type="project" value="InterPro"/>
</dbReference>
<dbReference type="eggNOG" id="COG0745">
    <property type="taxonomic scope" value="Bacteria"/>
</dbReference>
<dbReference type="Pfam" id="PF00072">
    <property type="entry name" value="Response_reg"/>
    <property type="match status" value="2"/>
</dbReference>
<dbReference type="Proteomes" id="UP000000268">
    <property type="component" value="Chromosome"/>
</dbReference>
<organism evidence="6 7">
    <name type="scientific">Acaryochloris marina (strain MBIC 11017)</name>
    <dbReference type="NCBI Taxonomy" id="329726"/>
    <lineage>
        <taxon>Bacteria</taxon>
        <taxon>Bacillati</taxon>
        <taxon>Cyanobacteriota</taxon>
        <taxon>Cyanophyceae</taxon>
        <taxon>Acaryochloridales</taxon>
        <taxon>Acaryochloridaceae</taxon>
        <taxon>Acaryochloris</taxon>
    </lineage>
</organism>
<dbReference type="GO" id="GO:0000160">
    <property type="term" value="P:phosphorelay signal transduction system"/>
    <property type="evidence" value="ECO:0007669"/>
    <property type="project" value="UniProtKB-KW"/>
</dbReference>
<name>B0CEL1_ACAM1</name>
<evidence type="ECO:0000313" key="6">
    <source>
        <dbReference type="EMBL" id="ABW26977.1"/>
    </source>
</evidence>